<accession>A0A7J7JYU2</accession>
<keyword evidence="2" id="KW-1185">Reference proteome</keyword>
<dbReference type="PANTHER" id="PTHR14416">
    <property type="entry name" value="PROTEIN NJMU-R1"/>
    <property type="match status" value="1"/>
</dbReference>
<dbReference type="EMBL" id="VXIV02001642">
    <property type="protein sequence ID" value="KAF6031055.1"/>
    <property type="molecule type" value="Genomic_DNA"/>
</dbReference>
<dbReference type="InterPro" id="IPR028280">
    <property type="entry name" value="Njmu-R1"/>
</dbReference>
<dbReference type="OrthoDB" id="20238at2759"/>
<comment type="caution">
    <text evidence="1">The sequence shown here is derived from an EMBL/GenBank/DDBJ whole genome shotgun (WGS) entry which is preliminary data.</text>
</comment>
<evidence type="ECO:0000313" key="2">
    <source>
        <dbReference type="Proteomes" id="UP000593567"/>
    </source>
</evidence>
<reference evidence="1" key="1">
    <citation type="submission" date="2020-06" db="EMBL/GenBank/DDBJ databases">
        <title>Draft genome of Bugula neritina, a colonial animal packing powerful symbionts and potential medicines.</title>
        <authorList>
            <person name="Rayko M."/>
        </authorList>
    </citation>
    <scope>NUCLEOTIDE SEQUENCE [LARGE SCALE GENOMIC DNA]</scope>
    <source>
        <strain evidence="1">Kwan_BN1</strain>
    </source>
</reference>
<name>A0A7J7JYU2_BUGNE</name>
<dbReference type="GO" id="GO:0099041">
    <property type="term" value="P:vesicle tethering to Golgi"/>
    <property type="evidence" value="ECO:0007669"/>
    <property type="project" value="InterPro"/>
</dbReference>
<dbReference type="AlphaFoldDB" id="A0A7J7JYU2"/>
<evidence type="ECO:0000313" key="1">
    <source>
        <dbReference type="EMBL" id="KAF6031055.1"/>
    </source>
</evidence>
<organism evidence="1 2">
    <name type="scientific">Bugula neritina</name>
    <name type="common">Brown bryozoan</name>
    <name type="synonym">Sertularia neritina</name>
    <dbReference type="NCBI Taxonomy" id="10212"/>
    <lineage>
        <taxon>Eukaryota</taxon>
        <taxon>Metazoa</taxon>
        <taxon>Spiralia</taxon>
        <taxon>Lophotrochozoa</taxon>
        <taxon>Bryozoa</taxon>
        <taxon>Gymnolaemata</taxon>
        <taxon>Cheilostomatida</taxon>
        <taxon>Flustrina</taxon>
        <taxon>Buguloidea</taxon>
        <taxon>Bugulidae</taxon>
        <taxon>Bugula</taxon>
    </lineage>
</organism>
<dbReference type="Proteomes" id="UP000593567">
    <property type="component" value="Unassembled WGS sequence"/>
</dbReference>
<dbReference type="PANTHER" id="PTHR14416:SF2">
    <property type="entry name" value="PROTEIN NJMU-R1"/>
    <property type="match status" value="1"/>
</dbReference>
<proteinExistence type="predicted"/>
<gene>
    <name evidence="1" type="ORF">EB796_010650</name>
</gene>
<dbReference type="GO" id="GO:0005802">
    <property type="term" value="C:trans-Golgi network"/>
    <property type="evidence" value="ECO:0007669"/>
    <property type="project" value="InterPro"/>
</dbReference>
<protein>
    <submittedName>
        <fullName evidence="1">C17orf75</fullName>
    </submittedName>
</protein>
<sequence length="352" mass="39187">MLTSSYSATSYAFYACKSNRLTSLLTTLPATNDHDLASFLEKRLTRGTMFAGSGQIVTIDLGIEPAQCYYCLLNPRDSADDDQFLVCFVTECNRGLESFRNQLDQYAQIMETALKSTDMHNISEVMTPLLDNWYTECLLFIVNCVKILGKDIKYVIYNAIANGDVTVDTDDKQFEGDLEKFHAACTLSALLSSSAESAASSETSGSLIDLEPEPRSVTKKHVNILSVTFRDGQISFSDHGCSNFCERWAQSLLEKFAYSCAQDGDVNPLSLRTITEMYKLKTIQDMNTLKRAVKDAELDYYALFRSLVFVRNSGNSNILLMHAINEEQTDESAAILKLLQEKTAPGQVQTVG</sequence>
<dbReference type="Pfam" id="PF15053">
    <property type="entry name" value="Njmu-R1"/>
    <property type="match status" value="1"/>
</dbReference>